<accession>A0A2T3Z268</accession>
<keyword evidence="3" id="KW-1185">Reference proteome</keyword>
<evidence type="ECO:0000256" key="1">
    <source>
        <dbReference type="SAM" id="MobiDB-lite"/>
    </source>
</evidence>
<protein>
    <submittedName>
        <fullName evidence="2">Uncharacterized protein</fullName>
    </submittedName>
</protein>
<evidence type="ECO:0000313" key="3">
    <source>
        <dbReference type="Proteomes" id="UP000240493"/>
    </source>
</evidence>
<gene>
    <name evidence="2" type="ORF">M441DRAFT_446312</name>
</gene>
<feature type="region of interest" description="Disordered" evidence="1">
    <location>
        <begin position="168"/>
        <end position="187"/>
    </location>
</feature>
<name>A0A2T3Z268_TRIA4</name>
<proteinExistence type="predicted"/>
<dbReference type="EMBL" id="KZ679265">
    <property type="protein sequence ID" value="PTB38895.1"/>
    <property type="molecule type" value="Genomic_DNA"/>
</dbReference>
<evidence type="ECO:0000313" key="2">
    <source>
        <dbReference type="EMBL" id="PTB38895.1"/>
    </source>
</evidence>
<reference evidence="2 3" key="1">
    <citation type="submission" date="2016-07" db="EMBL/GenBank/DDBJ databases">
        <title>Multiple horizontal gene transfer events from other fungi enriched the ability of initially mycotrophic Trichoderma (Ascomycota) to feed on dead plant biomass.</title>
        <authorList>
            <consortium name="DOE Joint Genome Institute"/>
            <person name="Aerts A."/>
            <person name="Atanasova L."/>
            <person name="Chenthamara K."/>
            <person name="Zhang J."/>
            <person name="Grujic M."/>
            <person name="Henrissat B."/>
            <person name="Kuo A."/>
            <person name="Salamov A."/>
            <person name="Lipzen A."/>
            <person name="Labutti K."/>
            <person name="Barry K."/>
            <person name="Miao Y."/>
            <person name="Rahimi M.J."/>
            <person name="Shen Q."/>
            <person name="Grigoriev I.V."/>
            <person name="Kubicek C.P."/>
            <person name="Druzhinina I.S."/>
        </authorList>
    </citation>
    <scope>NUCLEOTIDE SEQUENCE [LARGE SCALE GENOMIC DNA]</scope>
    <source>
        <strain evidence="2 3">CBS 433.97</strain>
    </source>
</reference>
<organism evidence="2 3">
    <name type="scientific">Trichoderma asperellum (strain ATCC 204424 / CBS 433.97 / NBRC 101777)</name>
    <dbReference type="NCBI Taxonomy" id="1042311"/>
    <lineage>
        <taxon>Eukaryota</taxon>
        <taxon>Fungi</taxon>
        <taxon>Dikarya</taxon>
        <taxon>Ascomycota</taxon>
        <taxon>Pezizomycotina</taxon>
        <taxon>Sordariomycetes</taxon>
        <taxon>Hypocreomycetidae</taxon>
        <taxon>Hypocreales</taxon>
        <taxon>Hypocreaceae</taxon>
        <taxon>Trichoderma</taxon>
    </lineage>
</organism>
<dbReference type="AlphaFoldDB" id="A0A2T3Z268"/>
<dbReference type="Proteomes" id="UP000240493">
    <property type="component" value="Unassembled WGS sequence"/>
</dbReference>
<sequence>MSRFTSLRRAELASASLIPRQDDGNPLGRLRTLLVGDGRRWLCRCNRSYCQCSVPSIRAKALEIEMPTNEWLPSAQIPGWSPEVVLQHANSTFAVGISLPAPILPRRQLFRKQISVHIDASANPTLRPPNRPHMRCHAMQCVVVRISSTRACGPLAGQNQWARRDAGAKAGFSPVSRPSSGMGIKTG</sequence>